<dbReference type="PANTHER" id="PTHR24186">
    <property type="entry name" value="PROTEIN PHOSPHATASE 1 REGULATORY SUBUNIT"/>
    <property type="match status" value="1"/>
</dbReference>
<dbReference type="OrthoDB" id="1435007at2759"/>
<accession>A0A8S0VEJ8</accession>
<keyword evidence="5" id="KW-1185">Reference proteome</keyword>
<evidence type="ECO:0000256" key="2">
    <source>
        <dbReference type="ARBA" id="ARBA00023043"/>
    </source>
</evidence>
<reference evidence="4 5" key="1">
    <citation type="submission" date="2019-12" db="EMBL/GenBank/DDBJ databases">
        <authorList>
            <person name="Alioto T."/>
            <person name="Alioto T."/>
            <person name="Gomez Garrido J."/>
        </authorList>
    </citation>
    <scope>NUCLEOTIDE SEQUENCE [LARGE SCALE GENOMIC DNA]</scope>
</reference>
<feature type="non-terminal residue" evidence="4">
    <location>
        <position position="313"/>
    </location>
</feature>
<dbReference type="PANTHER" id="PTHR24186:SF38">
    <property type="entry name" value="ANKYRIN REPEAT FAMILY PROTEIN"/>
    <property type="match status" value="1"/>
</dbReference>
<evidence type="ECO:0000256" key="3">
    <source>
        <dbReference type="SAM" id="Phobius"/>
    </source>
</evidence>
<organism evidence="4 5">
    <name type="scientific">Olea europaea subsp. europaea</name>
    <dbReference type="NCBI Taxonomy" id="158383"/>
    <lineage>
        <taxon>Eukaryota</taxon>
        <taxon>Viridiplantae</taxon>
        <taxon>Streptophyta</taxon>
        <taxon>Embryophyta</taxon>
        <taxon>Tracheophyta</taxon>
        <taxon>Spermatophyta</taxon>
        <taxon>Magnoliopsida</taxon>
        <taxon>eudicotyledons</taxon>
        <taxon>Gunneridae</taxon>
        <taxon>Pentapetalae</taxon>
        <taxon>asterids</taxon>
        <taxon>lamiids</taxon>
        <taxon>Lamiales</taxon>
        <taxon>Oleaceae</taxon>
        <taxon>Oleeae</taxon>
        <taxon>Olea</taxon>
    </lineage>
</organism>
<evidence type="ECO:0000313" key="5">
    <source>
        <dbReference type="Proteomes" id="UP000594638"/>
    </source>
</evidence>
<feature type="transmembrane region" description="Helical" evidence="3">
    <location>
        <begin position="209"/>
        <end position="231"/>
    </location>
</feature>
<sequence length="313" mass="34616">MIAGKAILDEEVRDALWNSLLERIPARREAIKRVVTSFGHVLEEQGKIAISLSWVHCVAYLYEMVMKSLIMFVNVNEKNLEGKTALDILKPENVDGRKILMSAGAREGSSLIDDSTTIENYLKSNYTEKDVIIKFGAYQDFGLSGNMRNVILVPVVLIATAAFQAALTPPLGISNIDNTPVFPSITCVDNATTSTNFAGTNSYNKTPRIAKISIIFNTIAFGLAMGTCFLITLNPLQLFLFLPLLLFSASYAALAYGIYPGTEAYFLPFVVGTLILLPFSIIIPWKMILLKGLIDSGENYNNYNLDEVKYLIF</sequence>
<keyword evidence="3" id="KW-0812">Transmembrane</keyword>
<feature type="transmembrane region" description="Helical" evidence="3">
    <location>
        <begin position="238"/>
        <end position="259"/>
    </location>
</feature>
<feature type="transmembrane region" description="Helical" evidence="3">
    <location>
        <begin position="150"/>
        <end position="167"/>
    </location>
</feature>
<name>A0A8S0VEJ8_OLEEU</name>
<protein>
    <recommendedName>
        <fullName evidence="6">PGG domain-containing protein</fullName>
    </recommendedName>
</protein>
<dbReference type="GO" id="GO:0005886">
    <property type="term" value="C:plasma membrane"/>
    <property type="evidence" value="ECO:0007669"/>
    <property type="project" value="TreeGrafter"/>
</dbReference>
<keyword evidence="2" id="KW-0040">ANK repeat</keyword>
<keyword evidence="3" id="KW-1133">Transmembrane helix</keyword>
<gene>
    <name evidence="4" type="ORF">OLEA9_A104946</name>
</gene>
<evidence type="ECO:0008006" key="6">
    <source>
        <dbReference type="Google" id="ProtNLM"/>
    </source>
</evidence>
<dbReference type="AlphaFoldDB" id="A0A8S0VEJ8"/>
<keyword evidence="3" id="KW-0472">Membrane</keyword>
<dbReference type="EMBL" id="CACTIH010009287">
    <property type="protein sequence ID" value="CAA3029089.1"/>
    <property type="molecule type" value="Genomic_DNA"/>
</dbReference>
<dbReference type="Proteomes" id="UP000594638">
    <property type="component" value="Unassembled WGS sequence"/>
</dbReference>
<dbReference type="Gramene" id="OE9A104946T1">
    <property type="protein sequence ID" value="OE9A104946C1"/>
    <property type="gene ID" value="OE9A104946"/>
</dbReference>
<evidence type="ECO:0000256" key="1">
    <source>
        <dbReference type="ARBA" id="ARBA00022737"/>
    </source>
</evidence>
<feature type="transmembrane region" description="Helical" evidence="3">
    <location>
        <begin position="265"/>
        <end position="285"/>
    </location>
</feature>
<evidence type="ECO:0000313" key="4">
    <source>
        <dbReference type="EMBL" id="CAA3029089.1"/>
    </source>
</evidence>
<comment type="caution">
    <text evidence="4">The sequence shown here is derived from an EMBL/GenBank/DDBJ whole genome shotgun (WGS) entry which is preliminary data.</text>
</comment>
<keyword evidence="1" id="KW-0677">Repeat</keyword>
<proteinExistence type="predicted"/>